<comment type="cofactor">
    <cofactor evidence="1">
        <name>Mg(2+)</name>
        <dbReference type="ChEBI" id="CHEBI:18420"/>
    </cofactor>
    <cofactor evidence="1">
        <name>Mn(2+)</name>
        <dbReference type="ChEBI" id="CHEBI:29035"/>
    </cofactor>
</comment>
<keyword evidence="1" id="KW-0464">Manganese</keyword>
<dbReference type="PANTHER" id="PTHR15749">
    <property type="entry name" value="FANCONI-ASSOCIATED NUCLEASE 1"/>
    <property type="match status" value="1"/>
</dbReference>
<comment type="similarity">
    <text evidence="1">Belongs to the FAN1 family.</text>
</comment>
<keyword evidence="1" id="KW-0234">DNA repair</keyword>
<keyword evidence="3" id="KW-1185">Reference proteome</keyword>
<evidence type="ECO:0000313" key="3">
    <source>
        <dbReference type="Proteomes" id="UP000008312"/>
    </source>
</evidence>
<dbReference type="EMBL" id="FN668645">
    <property type="protein sequence ID" value="CBK21937.2"/>
    <property type="molecule type" value="Genomic_DNA"/>
</dbReference>
<dbReference type="GO" id="GO:0046872">
    <property type="term" value="F:metal ion binding"/>
    <property type="evidence" value="ECO:0007669"/>
    <property type="project" value="UniProtKB-KW"/>
</dbReference>
<dbReference type="InParanoid" id="D8M1J8"/>
<dbReference type="Proteomes" id="UP000008312">
    <property type="component" value="Unassembled WGS sequence"/>
</dbReference>
<comment type="catalytic activity">
    <reaction evidence="1">
        <text>Hydrolytically removes 5'-nucleotides successively from the 3'-hydroxy termini of 3'-hydroxy-terminated oligonucleotides.</text>
        <dbReference type="EC" id="3.1.4.1"/>
    </reaction>
</comment>
<dbReference type="EC" id="3.1.4.1" evidence="1"/>
<keyword evidence="1" id="KW-0539">Nucleus</keyword>
<dbReference type="RefSeq" id="XP_012895985.1">
    <property type="nucleotide sequence ID" value="XM_013040531.1"/>
</dbReference>
<keyword evidence="1" id="KW-0460">Magnesium</keyword>
<dbReference type="PANTHER" id="PTHR15749:SF4">
    <property type="entry name" value="FANCONI-ASSOCIATED NUCLEASE 1"/>
    <property type="match status" value="1"/>
</dbReference>
<protein>
    <recommendedName>
        <fullName evidence="1">Fanconi-associated nuclease</fullName>
        <ecNumber evidence="1">3.1.4.1</ecNumber>
    </recommendedName>
</protein>
<proteinExistence type="inferred from homology"/>
<gene>
    <name evidence="2" type="ORF">GSBLH_T00007055001</name>
</gene>
<name>D8M1J8_BLAHO</name>
<keyword evidence="1" id="KW-0227">DNA damage</keyword>
<accession>D8M1J8</accession>
<dbReference type="InterPro" id="IPR033315">
    <property type="entry name" value="Fan1-like"/>
</dbReference>
<comment type="function">
    <text evidence="1">Nuclease required for the repair of DNA interstrand cross-links (ICL). Acts as a 5'-3' exonuclease that anchors at a cut end of DNA and cleaves DNA successively at every third nucleotide, allowing to excise an ICL from one strand through flanking incisions.</text>
</comment>
<dbReference type="GO" id="GO:0008409">
    <property type="term" value="F:5'-3' exonuclease activity"/>
    <property type="evidence" value="ECO:0007669"/>
    <property type="project" value="TreeGrafter"/>
</dbReference>
<dbReference type="GO" id="GO:0004528">
    <property type="term" value="F:phosphodiesterase I activity"/>
    <property type="evidence" value="ECO:0007669"/>
    <property type="project" value="UniProtKB-EC"/>
</dbReference>
<dbReference type="GO" id="GO:0005634">
    <property type="term" value="C:nucleus"/>
    <property type="evidence" value="ECO:0007669"/>
    <property type="project" value="UniProtKB-SubCell"/>
</dbReference>
<dbReference type="GO" id="GO:0070336">
    <property type="term" value="F:flap-structured DNA binding"/>
    <property type="evidence" value="ECO:0007669"/>
    <property type="project" value="TreeGrafter"/>
</dbReference>
<evidence type="ECO:0000256" key="1">
    <source>
        <dbReference type="RuleBase" id="RU365033"/>
    </source>
</evidence>
<dbReference type="AlphaFoldDB" id="D8M1J8"/>
<sequence>MVQGEVRWQLRDKFFQCAVPPFRFNVKRPRDLPFSIRYVKDLPMRGRVGAKNVYFNDANEGITVEQIALEYYEKEFGYEGIHDEGQSLRELWNGALSAGQLFVLLLWDFIYFPVPFAFQNRSQTIPIDYGSSLFYEARKPFIDEWLAQLSRLSDAQIQSEDVKML</sequence>
<keyword evidence="1" id="KW-0378">Hydrolase</keyword>
<keyword evidence="1" id="KW-0479">Metal-binding</keyword>
<dbReference type="OrthoDB" id="76364at2759"/>
<dbReference type="GeneID" id="24923179"/>
<dbReference type="GO" id="GO:0017108">
    <property type="term" value="F:5'-flap endonuclease activity"/>
    <property type="evidence" value="ECO:0007669"/>
    <property type="project" value="TreeGrafter"/>
</dbReference>
<comment type="subcellular location">
    <subcellularLocation>
        <location evidence="1">Nucleus</location>
    </subcellularLocation>
</comment>
<keyword evidence="1" id="KW-0540">Nuclease</keyword>
<organism evidence="2">
    <name type="scientific">Blastocystis hominis</name>
    <dbReference type="NCBI Taxonomy" id="12968"/>
    <lineage>
        <taxon>Eukaryota</taxon>
        <taxon>Sar</taxon>
        <taxon>Stramenopiles</taxon>
        <taxon>Bigyra</taxon>
        <taxon>Opalozoa</taxon>
        <taxon>Opalinata</taxon>
        <taxon>Blastocystidae</taxon>
        <taxon>Blastocystis</taxon>
    </lineage>
</organism>
<evidence type="ECO:0000313" key="2">
    <source>
        <dbReference type="EMBL" id="CBK21937.2"/>
    </source>
</evidence>
<reference evidence="2" key="1">
    <citation type="submission" date="2010-02" db="EMBL/GenBank/DDBJ databases">
        <title>Sequencing and annotation of the Blastocystis hominis genome.</title>
        <authorList>
            <person name="Wincker P."/>
        </authorList>
    </citation>
    <scope>NUCLEOTIDE SEQUENCE</scope>
    <source>
        <strain evidence="2">Singapore isolate B</strain>
    </source>
</reference>
<dbReference type="GO" id="GO:0036297">
    <property type="term" value="P:interstrand cross-link repair"/>
    <property type="evidence" value="ECO:0007669"/>
    <property type="project" value="InterPro"/>
</dbReference>